<dbReference type="SMART" id="SM00791">
    <property type="entry name" value="Agglutinin"/>
    <property type="match status" value="1"/>
</dbReference>
<dbReference type="EnsemblPlants" id="evm.model.06.152">
    <property type="protein sequence ID" value="cds.evm.model.06.152"/>
    <property type="gene ID" value="evm.TU.06.152"/>
</dbReference>
<dbReference type="GeneID" id="115719774"/>
<dbReference type="Gramene" id="evm.model.06.152">
    <property type="protein sequence ID" value="cds.evm.model.06.152"/>
    <property type="gene ID" value="evm.TU.06.152"/>
</dbReference>
<protein>
    <recommendedName>
        <fullName evidence="1">Agglutinin domain-containing protein</fullName>
    </recommendedName>
</protein>
<keyword evidence="5" id="KW-1185">Reference proteome</keyword>
<sequence length="468" mass="53031">MTTVFPSLVVIKGKTKEKGKRSKYLRSANKEENSENETNLYVKAEEVTNPMAKFELIMAKMSPDFVHIRCCYINKYLKVSMAGNIQAIAEKPIEDEGQSSTMFKILKSGKYFKIFHKSSNRFACFHESNGLLFGGADHTLEPDVFKILDWATFVIFPEIVCFSHENITNYLSYREDNKSYLMFVDGIDIADLTAGNKIFTWGDGYVRIMNLSSKKYWCRDSDDYIRANSEDRDGNDKNTLFLPFQFQTPKNTVALLNLGNKKFCKKESGYLRAQEPSMTDETKLLVSETVVSRKIEDIDFHTDDVRVLKQTNVADTLYLGAENRGSTDDSLEIKISYEKITSATFSTSNTLKFGGSATIGVTLIPELIAGTFKYSAELTGKLKWEDTEKSARTFQTGIPVGVPPKSRVTCSVPVHMGTCDVPYSYTRVDKLYDGEEKRVRMHDGIYTGVTTFHVDANYKIEKIPDEEL</sequence>
<dbReference type="OMA" id="WRLSPGW"/>
<accession>A0A7J6G9K5</accession>
<name>A0A7J6G9K5_CANSA</name>
<dbReference type="EMBL" id="UZAU01000554">
    <property type="status" value="NOT_ANNOTATED_CDS"/>
    <property type="molecule type" value="Genomic_DNA"/>
</dbReference>
<dbReference type="InterPro" id="IPR053237">
    <property type="entry name" value="Natterin_C"/>
</dbReference>
<dbReference type="SUPFAM" id="SSF50382">
    <property type="entry name" value="Agglutinin"/>
    <property type="match status" value="2"/>
</dbReference>
<evidence type="ECO:0000313" key="5">
    <source>
        <dbReference type="Proteomes" id="UP000596661"/>
    </source>
</evidence>
<evidence type="ECO:0000259" key="1">
    <source>
        <dbReference type="SMART" id="SM00791"/>
    </source>
</evidence>
<evidence type="ECO:0000313" key="2">
    <source>
        <dbReference type="EMBL" id="KAF4379643.1"/>
    </source>
</evidence>
<dbReference type="PANTHER" id="PTHR39244:SF5">
    <property type="entry name" value="NATTERIN-3-LIKE"/>
    <property type="match status" value="1"/>
</dbReference>
<dbReference type="SUPFAM" id="SSF56973">
    <property type="entry name" value="Aerolisin/ETX pore-forming domain"/>
    <property type="match status" value="1"/>
</dbReference>
<dbReference type="AlphaFoldDB" id="A0A7J6G9K5"/>
<dbReference type="Gene3D" id="2.170.15.10">
    <property type="entry name" value="Proaerolysin, chain A, domain 3"/>
    <property type="match status" value="1"/>
</dbReference>
<reference evidence="2 4" key="2">
    <citation type="journal article" date="2020" name="bioRxiv">
        <title>Sequence and annotation of 42 cannabis genomes reveals extensive copy number variation in cannabinoid synthesis and pathogen resistance genes.</title>
        <authorList>
            <person name="Mckernan K.J."/>
            <person name="Helbert Y."/>
            <person name="Kane L.T."/>
            <person name="Ebling H."/>
            <person name="Zhang L."/>
            <person name="Liu B."/>
            <person name="Eaton Z."/>
            <person name="Mclaughlin S."/>
            <person name="Kingan S."/>
            <person name="Baybayan P."/>
            <person name="Concepcion G."/>
            <person name="Jordan M."/>
            <person name="Riva A."/>
            <person name="Barbazuk W."/>
            <person name="Harkins T."/>
        </authorList>
    </citation>
    <scope>NUCLEOTIDE SEQUENCE [LARGE SCALE GENOMIC DNA]</scope>
    <source>
        <strain evidence="4">cv. Jamaican Lion 4</strain>
        <strain evidence="2">Mother</strain>
        <tissue evidence="2">Leaf</tissue>
    </source>
</reference>
<gene>
    <name evidence="3" type="primary">LOC115719774</name>
    <name evidence="2" type="ORF">F8388_023660</name>
</gene>
<reference evidence="3" key="3">
    <citation type="submission" date="2021-03" db="UniProtKB">
        <authorList>
            <consortium name="EnsemblPlants"/>
        </authorList>
    </citation>
    <scope>IDENTIFICATION</scope>
</reference>
<evidence type="ECO:0000313" key="4">
    <source>
        <dbReference type="Proteomes" id="UP000525078"/>
    </source>
</evidence>
<dbReference type="OrthoDB" id="838722at2759"/>
<proteinExistence type="predicted"/>
<dbReference type="InterPro" id="IPR008998">
    <property type="entry name" value="Agglutinin"/>
</dbReference>
<dbReference type="Proteomes" id="UP000596661">
    <property type="component" value="Chromosome 6"/>
</dbReference>
<accession>A0A803PUU8</accession>
<organism evidence="2 4">
    <name type="scientific">Cannabis sativa</name>
    <name type="common">Hemp</name>
    <name type="synonym">Marijuana</name>
    <dbReference type="NCBI Taxonomy" id="3483"/>
    <lineage>
        <taxon>Eukaryota</taxon>
        <taxon>Viridiplantae</taxon>
        <taxon>Streptophyta</taxon>
        <taxon>Embryophyta</taxon>
        <taxon>Tracheophyta</taxon>
        <taxon>Spermatophyta</taxon>
        <taxon>Magnoliopsida</taxon>
        <taxon>eudicotyledons</taxon>
        <taxon>Gunneridae</taxon>
        <taxon>Pentapetalae</taxon>
        <taxon>rosids</taxon>
        <taxon>fabids</taxon>
        <taxon>Rosales</taxon>
        <taxon>Cannabaceae</taxon>
        <taxon>Cannabis</taxon>
    </lineage>
</organism>
<dbReference type="KEGG" id="csav:115719774"/>
<dbReference type="RefSeq" id="XP_030504822.1">
    <property type="nucleotide sequence ID" value="XM_030648962.1"/>
</dbReference>
<dbReference type="InterPro" id="IPR036242">
    <property type="entry name" value="Agglutinin_dom_sf"/>
</dbReference>
<feature type="domain" description="Agglutinin" evidence="1">
    <location>
        <begin position="154"/>
        <end position="288"/>
    </location>
</feature>
<dbReference type="Gene3D" id="2.80.10.50">
    <property type="match status" value="2"/>
</dbReference>
<dbReference type="Proteomes" id="UP000525078">
    <property type="component" value="Unassembled WGS sequence"/>
</dbReference>
<dbReference type="Pfam" id="PF07468">
    <property type="entry name" value="Agglutinin"/>
    <property type="match status" value="2"/>
</dbReference>
<dbReference type="PANTHER" id="PTHR39244">
    <property type="entry name" value="NATTERIN-4"/>
    <property type="match status" value="1"/>
</dbReference>
<reference evidence="3 5" key="1">
    <citation type="submission" date="2018-11" db="EMBL/GenBank/DDBJ databases">
        <authorList>
            <person name="Grassa J C."/>
        </authorList>
    </citation>
    <scope>NUCLEOTIDE SEQUENCE [LARGE SCALE GENOMIC DNA]</scope>
</reference>
<dbReference type="EMBL" id="JAATIP010000068">
    <property type="protein sequence ID" value="KAF4379643.1"/>
    <property type="molecule type" value="Genomic_DNA"/>
</dbReference>
<evidence type="ECO:0000313" key="3">
    <source>
        <dbReference type="EnsemblPlants" id="cds.evm.model.06.152"/>
    </source>
</evidence>